<evidence type="ECO:0000259" key="8">
    <source>
        <dbReference type="Pfam" id="PF00884"/>
    </source>
</evidence>
<dbReference type="PANTHER" id="PTHR45953">
    <property type="entry name" value="IDURONATE 2-SULFATASE"/>
    <property type="match status" value="1"/>
</dbReference>
<gene>
    <name evidence="9" type="ORF">CRP01_13205</name>
</gene>
<reference evidence="9 10" key="1">
    <citation type="submission" date="2017-10" db="EMBL/GenBank/DDBJ databases">
        <title>The draft genome sequence of Lewinella nigricans NBRC 102662.</title>
        <authorList>
            <person name="Wang K."/>
        </authorList>
    </citation>
    <scope>NUCLEOTIDE SEQUENCE [LARGE SCALE GENOMIC DNA]</scope>
    <source>
        <strain evidence="9 10">NBRC 102662</strain>
    </source>
</reference>
<dbReference type="InterPro" id="IPR017850">
    <property type="entry name" value="Alkaline_phosphatase_core_sf"/>
</dbReference>
<dbReference type="Pfam" id="PF00884">
    <property type="entry name" value="Sulfatase"/>
    <property type="match status" value="1"/>
</dbReference>
<dbReference type="RefSeq" id="WP_099150524.1">
    <property type="nucleotide sequence ID" value="NZ_PDUD01000019.1"/>
</dbReference>
<protein>
    <submittedName>
        <fullName evidence="9">Sulfatase</fullName>
    </submittedName>
</protein>
<organism evidence="9 10">
    <name type="scientific">Flavilitoribacter nigricans (strain ATCC 23147 / DSM 23189 / NBRC 102662 / NCIMB 1420 / SS-2)</name>
    <name type="common">Lewinella nigricans</name>
    <dbReference type="NCBI Taxonomy" id="1122177"/>
    <lineage>
        <taxon>Bacteria</taxon>
        <taxon>Pseudomonadati</taxon>
        <taxon>Bacteroidota</taxon>
        <taxon>Saprospiria</taxon>
        <taxon>Saprospirales</taxon>
        <taxon>Lewinellaceae</taxon>
        <taxon>Flavilitoribacter</taxon>
    </lineage>
</organism>
<comment type="similarity">
    <text evidence="2">Belongs to the sulfatase family.</text>
</comment>
<keyword evidence="10" id="KW-1185">Reference proteome</keyword>
<dbReference type="Proteomes" id="UP000223913">
    <property type="component" value="Unassembled WGS sequence"/>
</dbReference>
<accession>A0A2D0NBP3</accession>
<dbReference type="SUPFAM" id="SSF53649">
    <property type="entry name" value="Alkaline phosphatase-like"/>
    <property type="match status" value="1"/>
</dbReference>
<comment type="caution">
    <text evidence="9">The sequence shown here is derived from an EMBL/GenBank/DDBJ whole genome shotgun (WGS) entry which is preliminary data.</text>
</comment>
<keyword evidence="3" id="KW-0479">Metal-binding</keyword>
<dbReference type="AlphaFoldDB" id="A0A2D0NBP3"/>
<name>A0A2D0NBP3_FLAN2</name>
<dbReference type="PROSITE" id="PS51257">
    <property type="entry name" value="PROKAR_LIPOPROTEIN"/>
    <property type="match status" value="1"/>
</dbReference>
<dbReference type="GO" id="GO:0005737">
    <property type="term" value="C:cytoplasm"/>
    <property type="evidence" value="ECO:0007669"/>
    <property type="project" value="TreeGrafter"/>
</dbReference>
<sequence length="499" mass="56355">MLFKRIFYLLAIVLLAAACRSNGTQSKGTAMPEHPNVLFIAIDDLRPELGAYGNEVVQSPHLDQLASSGFLFNHHYVTVPTCGASRYSLITGMHPLTRSHIQNSAIAEYLSEKPETERPESFVHHLRRNGYHTTGIGKIAHSADGLVYGYLEEPSDIQEMPHSWNEFLFDAGEWGNGWNAFFGYAGGRDRNHLDKQVKPYEAAPVEDEGYPDGLTANLAIEQLQKLKKQDQPFFLGVGFFKPHLPFNAPKKYWDLYDESEIPVSPSPGIPENVNEASLHGSGEFNQYQLGEEKAGLDHDVSDAYARKLKHGYYAAISYIDAQVGKLMAELKKLDLDKNTIVVVWGDHGWHLGDQRVWGKHTIFERAVRSAFILKLPGNQYAPKAFDEIVSTVDIYPTLVDLCGLEMPHQTDGHSLKMLWEPQAGQSWRNTAYSYFRNGISVRTDRYRLTRYFREAEPTVELYDHQSDPYETKNVAADQAATVDRLLETWNAGNTGIFDR</sequence>
<dbReference type="PANTHER" id="PTHR45953:SF1">
    <property type="entry name" value="IDURONATE 2-SULFATASE"/>
    <property type="match status" value="1"/>
</dbReference>
<dbReference type="CDD" id="cd16030">
    <property type="entry name" value="iduronate-2-sulfatase"/>
    <property type="match status" value="1"/>
</dbReference>
<dbReference type="Gene3D" id="3.40.720.10">
    <property type="entry name" value="Alkaline Phosphatase, subunit A"/>
    <property type="match status" value="1"/>
</dbReference>
<evidence type="ECO:0000256" key="3">
    <source>
        <dbReference type="ARBA" id="ARBA00022723"/>
    </source>
</evidence>
<evidence type="ECO:0000313" key="10">
    <source>
        <dbReference type="Proteomes" id="UP000223913"/>
    </source>
</evidence>
<evidence type="ECO:0000256" key="2">
    <source>
        <dbReference type="ARBA" id="ARBA00008779"/>
    </source>
</evidence>
<keyword evidence="4 7" id="KW-0732">Signal</keyword>
<proteinExistence type="inferred from homology"/>
<dbReference type="InterPro" id="IPR000917">
    <property type="entry name" value="Sulfatase_N"/>
</dbReference>
<evidence type="ECO:0000256" key="6">
    <source>
        <dbReference type="ARBA" id="ARBA00022837"/>
    </source>
</evidence>
<feature type="signal peptide" evidence="7">
    <location>
        <begin position="1"/>
        <end position="23"/>
    </location>
</feature>
<comment type="cofactor">
    <cofactor evidence="1">
        <name>Ca(2+)</name>
        <dbReference type="ChEBI" id="CHEBI:29108"/>
    </cofactor>
</comment>
<evidence type="ECO:0000313" key="9">
    <source>
        <dbReference type="EMBL" id="PHN05931.1"/>
    </source>
</evidence>
<feature type="domain" description="Sulfatase N-terminal" evidence="8">
    <location>
        <begin position="35"/>
        <end position="403"/>
    </location>
</feature>
<keyword evidence="6" id="KW-0106">Calcium</keyword>
<feature type="chain" id="PRO_5013288322" evidence="7">
    <location>
        <begin position="24"/>
        <end position="499"/>
    </location>
</feature>
<evidence type="ECO:0000256" key="4">
    <source>
        <dbReference type="ARBA" id="ARBA00022729"/>
    </source>
</evidence>
<dbReference type="GO" id="GO:0004423">
    <property type="term" value="F:iduronate-2-sulfatase activity"/>
    <property type="evidence" value="ECO:0007669"/>
    <property type="project" value="InterPro"/>
</dbReference>
<dbReference type="EMBL" id="PDUD01000019">
    <property type="protein sequence ID" value="PHN05931.1"/>
    <property type="molecule type" value="Genomic_DNA"/>
</dbReference>
<dbReference type="GO" id="GO:0046872">
    <property type="term" value="F:metal ion binding"/>
    <property type="evidence" value="ECO:0007669"/>
    <property type="project" value="UniProtKB-KW"/>
</dbReference>
<evidence type="ECO:0000256" key="5">
    <source>
        <dbReference type="ARBA" id="ARBA00022801"/>
    </source>
</evidence>
<evidence type="ECO:0000256" key="1">
    <source>
        <dbReference type="ARBA" id="ARBA00001913"/>
    </source>
</evidence>
<evidence type="ECO:0000256" key="7">
    <source>
        <dbReference type="SAM" id="SignalP"/>
    </source>
</evidence>
<dbReference type="OrthoDB" id="9763552at2"/>
<keyword evidence="5" id="KW-0378">Hydrolase</keyword>
<dbReference type="InterPro" id="IPR035874">
    <property type="entry name" value="IDS"/>
</dbReference>